<evidence type="ECO:0000313" key="2">
    <source>
        <dbReference type="EMBL" id="KAF2704933.1"/>
    </source>
</evidence>
<organism evidence="2 3">
    <name type="scientific">Pleomassaria siparia CBS 279.74</name>
    <dbReference type="NCBI Taxonomy" id="1314801"/>
    <lineage>
        <taxon>Eukaryota</taxon>
        <taxon>Fungi</taxon>
        <taxon>Dikarya</taxon>
        <taxon>Ascomycota</taxon>
        <taxon>Pezizomycotina</taxon>
        <taxon>Dothideomycetes</taxon>
        <taxon>Pleosporomycetidae</taxon>
        <taxon>Pleosporales</taxon>
        <taxon>Pleomassariaceae</taxon>
        <taxon>Pleomassaria</taxon>
    </lineage>
</organism>
<feature type="region of interest" description="Disordered" evidence="1">
    <location>
        <begin position="59"/>
        <end position="98"/>
    </location>
</feature>
<sequence>MKHTLDESCRRSSEPPSKHHKPEPSVLSHTPRGESSSNSEALMVLPPFHSVLQTIPSYVASPKSPASTTNLDVSRDPAMESTNNRTQRKPSLPQQVGPIHTLLTRRASYLPARDPVSHTYGNWGSERMHSPTSPLSGNHRGFEENAKDSPTSPFREGNQYRGSYSGYQPTGSTSSQNRRSRPCRSPTVPTNPTPNIITSPRFVLDGSESPRPSSPRPSVTSPRYLLESPKSPPPNATSPRYFLDSPRSPPSYSLPNPMAGGSGMSSSQMSSGSGAGPSPKGPPQAPENVTLPPIANEQAQQILWNIPSLTSSVPQATMRSHLTSPDSPHLASPASPHLASPAGPVPPARSVDQTVDMQQLLLELRMWIYATHPSAKEAVIDELLDRARPHIKTQDMTAFDDARVGIKKTIWVSLCSDVLDDDGTDLMLRHLSDLQTWLYARHVRDDPVSLYLDFALAAILAGDETMFDRYRAELKEKIYNA</sequence>
<proteinExistence type="predicted"/>
<feature type="compositionally biased region" description="Polar residues" evidence="1">
    <location>
        <begin position="160"/>
        <end position="177"/>
    </location>
</feature>
<gene>
    <name evidence="2" type="ORF">K504DRAFT_506407</name>
</gene>
<accession>A0A6G1JX66</accession>
<feature type="compositionally biased region" description="Low complexity" evidence="1">
    <location>
        <begin position="264"/>
        <end position="278"/>
    </location>
</feature>
<reference evidence="2" key="1">
    <citation type="journal article" date="2020" name="Stud. Mycol.">
        <title>101 Dothideomycetes genomes: a test case for predicting lifestyles and emergence of pathogens.</title>
        <authorList>
            <person name="Haridas S."/>
            <person name="Albert R."/>
            <person name="Binder M."/>
            <person name="Bloem J."/>
            <person name="Labutti K."/>
            <person name="Salamov A."/>
            <person name="Andreopoulos B."/>
            <person name="Baker S."/>
            <person name="Barry K."/>
            <person name="Bills G."/>
            <person name="Bluhm B."/>
            <person name="Cannon C."/>
            <person name="Castanera R."/>
            <person name="Culley D."/>
            <person name="Daum C."/>
            <person name="Ezra D."/>
            <person name="Gonzalez J."/>
            <person name="Henrissat B."/>
            <person name="Kuo A."/>
            <person name="Liang C."/>
            <person name="Lipzen A."/>
            <person name="Lutzoni F."/>
            <person name="Magnuson J."/>
            <person name="Mondo S."/>
            <person name="Nolan M."/>
            <person name="Ohm R."/>
            <person name="Pangilinan J."/>
            <person name="Park H.-J."/>
            <person name="Ramirez L."/>
            <person name="Alfaro M."/>
            <person name="Sun H."/>
            <person name="Tritt A."/>
            <person name="Yoshinaga Y."/>
            <person name="Zwiers L.-H."/>
            <person name="Turgeon B."/>
            <person name="Goodwin S."/>
            <person name="Spatafora J."/>
            <person name="Crous P."/>
            <person name="Grigoriev I."/>
        </authorList>
    </citation>
    <scope>NUCLEOTIDE SEQUENCE</scope>
    <source>
        <strain evidence="2">CBS 279.74</strain>
    </source>
</reference>
<dbReference type="AlphaFoldDB" id="A0A6G1JX66"/>
<feature type="compositionally biased region" description="Low complexity" evidence="1">
    <location>
        <begin position="327"/>
        <end position="342"/>
    </location>
</feature>
<feature type="region of interest" description="Disordered" evidence="1">
    <location>
        <begin position="318"/>
        <end position="350"/>
    </location>
</feature>
<dbReference type="Proteomes" id="UP000799428">
    <property type="component" value="Unassembled WGS sequence"/>
</dbReference>
<protein>
    <submittedName>
        <fullName evidence="2">Uncharacterized protein</fullName>
    </submittedName>
</protein>
<feature type="compositionally biased region" description="Low complexity" evidence="1">
    <location>
        <begin position="185"/>
        <end position="200"/>
    </location>
</feature>
<feature type="compositionally biased region" description="Basic and acidic residues" evidence="1">
    <location>
        <begin position="1"/>
        <end position="17"/>
    </location>
</feature>
<keyword evidence="3" id="KW-1185">Reference proteome</keyword>
<feature type="region of interest" description="Disordered" evidence="1">
    <location>
        <begin position="1"/>
        <end position="41"/>
    </location>
</feature>
<dbReference type="EMBL" id="MU005780">
    <property type="protein sequence ID" value="KAF2704933.1"/>
    <property type="molecule type" value="Genomic_DNA"/>
</dbReference>
<evidence type="ECO:0000313" key="3">
    <source>
        <dbReference type="Proteomes" id="UP000799428"/>
    </source>
</evidence>
<evidence type="ECO:0000256" key="1">
    <source>
        <dbReference type="SAM" id="MobiDB-lite"/>
    </source>
</evidence>
<name>A0A6G1JX66_9PLEO</name>
<feature type="region of interest" description="Disordered" evidence="1">
    <location>
        <begin position="120"/>
        <end position="290"/>
    </location>
</feature>